<protein>
    <submittedName>
        <fullName evidence="2">Uncharacterized protein</fullName>
    </submittedName>
</protein>
<name>A0A7T8KE07_CALRO</name>
<feature type="region of interest" description="Disordered" evidence="1">
    <location>
        <begin position="54"/>
        <end position="79"/>
    </location>
</feature>
<reference evidence="3" key="1">
    <citation type="submission" date="2021-01" db="EMBL/GenBank/DDBJ databases">
        <title>Caligus Genome Assembly.</title>
        <authorList>
            <person name="Gallardo-Escarate C."/>
        </authorList>
    </citation>
    <scope>NUCLEOTIDE SEQUENCE [LARGE SCALE GENOMIC DNA]</scope>
</reference>
<dbReference type="EMBL" id="CP045893">
    <property type="protein sequence ID" value="QQP54159.1"/>
    <property type="molecule type" value="Genomic_DNA"/>
</dbReference>
<gene>
    <name evidence="2" type="ORF">FKW44_006897</name>
</gene>
<dbReference type="Proteomes" id="UP000595437">
    <property type="component" value="Chromosome 4"/>
</dbReference>
<evidence type="ECO:0000256" key="1">
    <source>
        <dbReference type="SAM" id="MobiDB-lite"/>
    </source>
</evidence>
<feature type="non-terminal residue" evidence="2">
    <location>
        <position position="1"/>
    </location>
</feature>
<organism evidence="2 3">
    <name type="scientific">Caligus rogercresseyi</name>
    <name type="common">Sea louse</name>
    <dbReference type="NCBI Taxonomy" id="217165"/>
    <lineage>
        <taxon>Eukaryota</taxon>
        <taxon>Metazoa</taxon>
        <taxon>Ecdysozoa</taxon>
        <taxon>Arthropoda</taxon>
        <taxon>Crustacea</taxon>
        <taxon>Multicrustacea</taxon>
        <taxon>Hexanauplia</taxon>
        <taxon>Copepoda</taxon>
        <taxon>Siphonostomatoida</taxon>
        <taxon>Caligidae</taxon>
        <taxon>Caligus</taxon>
    </lineage>
</organism>
<accession>A0A7T8KE07</accession>
<feature type="compositionally biased region" description="Basic and acidic residues" evidence="1">
    <location>
        <begin position="63"/>
        <end position="79"/>
    </location>
</feature>
<evidence type="ECO:0000313" key="2">
    <source>
        <dbReference type="EMBL" id="QQP54159.1"/>
    </source>
</evidence>
<dbReference type="AlphaFoldDB" id="A0A7T8KE07"/>
<evidence type="ECO:0000313" key="3">
    <source>
        <dbReference type="Proteomes" id="UP000595437"/>
    </source>
</evidence>
<sequence>IDGGSDCEMLFLAIENPLRNQQCVPSNTEKSHTWNKPWETENIIKKNAEKFNKQLPLSRRGHHGDQVELEETKKRYFGS</sequence>
<proteinExistence type="predicted"/>
<keyword evidence="3" id="KW-1185">Reference proteome</keyword>